<evidence type="ECO:0000313" key="8">
    <source>
        <dbReference type="Proteomes" id="UP000027986"/>
    </source>
</evidence>
<keyword evidence="3" id="KW-1003">Cell membrane</keyword>
<evidence type="ECO:0000313" key="7">
    <source>
        <dbReference type="EMBL" id="AIF40329.1"/>
    </source>
</evidence>
<evidence type="ECO:0000256" key="2">
    <source>
        <dbReference type="ARBA" id="ARBA00011006"/>
    </source>
</evidence>
<proteinExistence type="inferred from homology"/>
<dbReference type="PANTHER" id="PTHR33884:SF3">
    <property type="entry name" value="UPF0410 PROTEIN YMGE"/>
    <property type="match status" value="1"/>
</dbReference>
<organism evidence="7 8">
    <name type="scientific">Dermacoccus nishinomiyaensis</name>
    <dbReference type="NCBI Taxonomy" id="1274"/>
    <lineage>
        <taxon>Bacteria</taxon>
        <taxon>Bacillati</taxon>
        <taxon>Actinomycetota</taxon>
        <taxon>Actinomycetes</taxon>
        <taxon>Micrococcales</taxon>
        <taxon>Dermacoccaceae</taxon>
        <taxon>Dermacoccus</taxon>
    </lineage>
</organism>
<dbReference type="OrthoDB" id="5197368at2"/>
<comment type="subcellular location">
    <subcellularLocation>
        <location evidence="1">Cell membrane</location>
        <topology evidence="1">Multi-pass membrane protein</topology>
    </subcellularLocation>
</comment>
<accession>A0A075JEG6</accession>
<name>A0A075JEG6_9MICO</name>
<keyword evidence="4" id="KW-0812">Transmembrane</keyword>
<dbReference type="EMBL" id="CP008889">
    <property type="protein sequence ID" value="AIF40329.1"/>
    <property type="molecule type" value="Genomic_DNA"/>
</dbReference>
<protein>
    <submittedName>
        <fullName evidence="7">Transglycosylase</fullName>
    </submittedName>
</protein>
<dbReference type="HOGENOM" id="CLU_160040_2_3_11"/>
<evidence type="ECO:0000256" key="6">
    <source>
        <dbReference type="ARBA" id="ARBA00023136"/>
    </source>
</evidence>
<reference evidence="7 8" key="1">
    <citation type="submission" date="2014-07" db="EMBL/GenBank/DDBJ databases">
        <title>Genome Sequencing of Dermacoccus nishinomiyaensis.</title>
        <authorList>
            <person name="Hong K.W."/>
            <person name="Chan K.G."/>
        </authorList>
    </citation>
    <scope>NUCLEOTIDE SEQUENCE [LARGE SCALE GENOMIC DNA]</scope>
    <source>
        <strain evidence="7 8">M25</strain>
    </source>
</reference>
<evidence type="ECO:0000256" key="1">
    <source>
        <dbReference type="ARBA" id="ARBA00004651"/>
    </source>
</evidence>
<evidence type="ECO:0000256" key="5">
    <source>
        <dbReference type="ARBA" id="ARBA00022989"/>
    </source>
</evidence>
<dbReference type="Pfam" id="PF04226">
    <property type="entry name" value="Transgly_assoc"/>
    <property type="match status" value="1"/>
</dbReference>
<dbReference type="eggNOG" id="COG2261">
    <property type="taxonomic scope" value="Bacteria"/>
</dbReference>
<keyword evidence="5" id="KW-1133">Transmembrane helix</keyword>
<dbReference type="KEGG" id="dni:HX89_04480"/>
<gene>
    <name evidence="7" type="ORF">HX89_04480</name>
</gene>
<dbReference type="RefSeq" id="WP_006943429.1">
    <property type="nucleotide sequence ID" value="NZ_CAKZHM010000052.1"/>
</dbReference>
<dbReference type="Proteomes" id="UP000027986">
    <property type="component" value="Chromosome"/>
</dbReference>
<dbReference type="PANTHER" id="PTHR33884">
    <property type="entry name" value="UPF0410 PROTEIN YMGE"/>
    <property type="match status" value="1"/>
</dbReference>
<dbReference type="GeneID" id="41840450"/>
<comment type="similarity">
    <text evidence="2">Belongs to the UPF0410 family.</text>
</comment>
<keyword evidence="6" id="KW-0472">Membrane</keyword>
<evidence type="ECO:0000256" key="3">
    <source>
        <dbReference type="ARBA" id="ARBA00022475"/>
    </source>
</evidence>
<keyword evidence="8" id="KW-1185">Reference proteome</keyword>
<dbReference type="AlphaFoldDB" id="A0A075JEG6"/>
<dbReference type="InterPro" id="IPR007341">
    <property type="entry name" value="Transgly_assoc"/>
</dbReference>
<dbReference type="GO" id="GO:0005886">
    <property type="term" value="C:plasma membrane"/>
    <property type="evidence" value="ECO:0007669"/>
    <property type="project" value="UniProtKB-SubCell"/>
</dbReference>
<evidence type="ECO:0000256" key="4">
    <source>
        <dbReference type="ARBA" id="ARBA00022692"/>
    </source>
</evidence>
<sequence>MGIISSIIGGLIIGALARLFLKGDQNMGIIMTIILGIVGSALGSWLTTQFGYKNSNGGFEIIPFIVGIICAMVLITIYLTLVGRKNRV</sequence>